<gene>
    <name evidence="3" type="ORF">ITI46_23260</name>
</gene>
<feature type="domain" description="Methyltransferase" evidence="2">
    <location>
        <begin position="55"/>
        <end position="140"/>
    </location>
</feature>
<keyword evidence="4" id="KW-1185">Reference proteome</keyword>
<organism evidence="3 4">
    <name type="scientific">Streptomyces oryzae</name>
    <dbReference type="NCBI Taxonomy" id="1434886"/>
    <lineage>
        <taxon>Bacteria</taxon>
        <taxon>Bacillati</taxon>
        <taxon>Actinomycetota</taxon>
        <taxon>Actinomycetes</taxon>
        <taxon>Kitasatosporales</taxon>
        <taxon>Streptomycetaceae</taxon>
        <taxon>Streptomyces</taxon>
    </lineage>
</organism>
<comment type="caution">
    <text evidence="3">The sequence shown here is derived from an EMBL/GenBank/DDBJ whole genome shotgun (WGS) entry which is preliminary data.</text>
</comment>
<accession>A0ABS3XGM4</accession>
<evidence type="ECO:0000259" key="2">
    <source>
        <dbReference type="Pfam" id="PF13649"/>
    </source>
</evidence>
<keyword evidence="3" id="KW-0489">Methyltransferase</keyword>
<evidence type="ECO:0000256" key="1">
    <source>
        <dbReference type="SAM" id="MobiDB-lite"/>
    </source>
</evidence>
<dbReference type="Gene3D" id="3.40.50.150">
    <property type="entry name" value="Vaccinia Virus protein VP39"/>
    <property type="match status" value="1"/>
</dbReference>
<dbReference type="GO" id="GO:0032259">
    <property type="term" value="P:methylation"/>
    <property type="evidence" value="ECO:0007669"/>
    <property type="project" value="UniProtKB-KW"/>
</dbReference>
<evidence type="ECO:0000313" key="4">
    <source>
        <dbReference type="Proteomes" id="UP001519064"/>
    </source>
</evidence>
<dbReference type="SUPFAM" id="SSF53335">
    <property type="entry name" value="S-adenosyl-L-methionine-dependent methyltransferases"/>
    <property type="match status" value="1"/>
</dbReference>
<keyword evidence="3" id="KW-0808">Transferase</keyword>
<dbReference type="Pfam" id="PF13649">
    <property type="entry name" value="Methyltransf_25"/>
    <property type="match status" value="1"/>
</dbReference>
<name>A0ABS3XGM4_9ACTN</name>
<dbReference type="EMBL" id="JADKMA010000133">
    <property type="protein sequence ID" value="MBO8194553.1"/>
    <property type="molecule type" value="Genomic_DNA"/>
</dbReference>
<feature type="region of interest" description="Disordered" evidence="1">
    <location>
        <begin position="1"/>
        <end position="20"/>
    </location>
</feature>
<evidence type="ECO:0000313" key="3">
    <source>
        <dbReference type="EMBL" id="MBO8194553.1"/>
    </source>
</evidence>
<dbReference type="GO" id="GO:0008168">
    <property type="term" value="F:methyltransferase activity"/>
    <property type="evidence" value="ECO:0007669"/>
    <property type="project" value="UniProtKB-KW"/>
</dbReference>
<proteinExistence type="predicted"/>
<dbReference type="CDD" id="cd02440">
    <property type="entry name" value="AdoMet_MTases"/>
    <property type="match status" value="1"/>
</dbReference>
<dbReference type="Proteomes" id="UP001519064">
    <property type="component" value="Unassembled WGS sequence"/>
</dbReference>
<protein>
    <submittedName>
        <fullName evidence="3">Class I SAM-dependent methyltransferase</fullName>
    </submittedName>
</protein>
<dbReference type="InterPro" id="IPR041698">
    <property type="entry name" value="Methyltransf_25"/>
</dbReference>
<sequence length="237" mass="25912">MVRVNTYTRHANAGTGPGEITPDGCAVEVYSRLPDMGEAAIVASAVAEPRGRTLLELGAGAGRMTRALIREGFRVTAVDESPGMLDLIEDARTVRSAIEDLDLGERFDVVTLASFLVNSADDDQRTGLLSACARHVADDGCVVIQRQHDTRNEDVRPGHGWRGDGMSITTTEVEPVGDGVVRTRVEYVVEEHTWTQTYFSRVLPEPVFTEVLAASGLKVDRWLTDRHDWVRAVPARG</sequence>
<reference evidence="3 4" key="1">
    <citation type="submission" date="2020-11" db="EMBL/GenBank/DDBJ databases">
        <title>Streptomyces spirodelae sp. nov., isolated from duckweed.</title>
        <authorList>
            <person name="Saimee Y."/>
            <person name="Duangmal K."/>
        </authorList>
    </citation>
    <scope>NUCLEOTIDE SEQUENCE [LARGE SCALE GENOMIC DNA]</scope>
    <source>
        <strain evidence="3 4">S16-07</strain>
    </source>
</reference>
<dbReference type="InterPro" id="IPR029063">
    <property type="entry name" value="SAM-dependent_MTases_sf"/>
</dbReference>
<dbReference type="Gene3D" id="2.20.130.10">
    <property type="entry name" value="CAC2371-like domains"/>
    <property type="match status" value="1"/>
</dbReference>